<evidence type="ECO:0000313" key="3">
    <source>
        <dbReference type="Proteomes" id="UP001151088"/>
    </source>
</evidence>
<feature type="region of interest" description="Disordered" evidence="1">
    <location>
        <begin position="1"/>
        <end position="34"/>
    </location>
</feature>
<comment type="caution">
    <text evidence="2">The sequence shown here is derived from an EMBL/GenBank/DDBJ whole genome shotgun (WGS) entry which is preliminary data.</text>
</comment>
<organism evidence="2 3">
    <name type="scientific">Ancylobacter mangrovi</name>
    <dbReference type="NCBI Taxonomy" id="2972472"/>
    <lineage>
        <taxon>Bacteria</taxon>
        <taxon>Pseudomonadati</taxon>
        <taxon>Pseudomonadota</taxon>
        <taxon>Alphaproteobacteria</taxon>
        <taxon>Hyphomicrobiales</taxon>
        <taxon>Xanthobacteraceae</taxon>
        <taxon>Ancylobacter</taxon>
    </lineage>
</organism>
<dbReference type="EMBL" id="JANTHZ010000003">
    <property type="protein sequence ID" value="MCS0495484.1"/>
    <property type="molecule type" value="Genomic_DNA"/>
</dbReference>
<name>A0A9X2PDP2_9HYPH</name>
<keyword evidence="3" id="KW-1185">Reference proteome</keyword>
<feature type="compositionally biased region" description="Basic and acidic residues" evidence="1">
    <location>
        <begin position="670"/>
        <end position="689"/>
    </location>
</feature>
<proteinExistence type="predicted"/>
<evidence type="ECO:0000313" key="2">
    <source>
        <dbReference type="EMBL" id="MCS0495484.1"/>
    </source>
</evidence>
<dbReference type="AlphaFoldDB" id="A0A9X2PDP2"/>
<evidence type="ECO:0000256" key="1">
    <source>
        <dbReference type="SAM" id="MobiDB-lite"/>
    </source>
</evidence>
<dbReference type="CDD" id="cd04186">
    <property type="entry name" value="GT_2_like_c"/>
    <property type="match status" value="1"/>
</dbReference>
<dbReference type="Pfam" id="PF13641">
    <property type="entry name" value="Glyco_tranf_2_3"/>
    <property type="match status" value="1"/>
</dbReference>
<dbReference type="PANTHER" id="PTHR43179:SF7">
    <property type="entry name" value="RHAMNOSYLTRANSFERASE WBBL"/>
    <property type="match status" value="1"/>
</dbReference>
<gene>
    <name evidence="2" type="ORF">NVS89_10270</name>
</gene>
<reference evidence="2" key="1">
    <citation type="submission" date="2022-08" db="EMBL/GenBank/DDBJ databases">
        <authorList>
            <person name="Li F."/>
        </authorList>
    </citation>
    <scope>NUCLEOTIDE SEQUENCE</scope>
    <source>
        <strain evidence="2">MQZ15Z-1</strain>
    </source>
</reference>
<sequence length="708" mass="76004">MALSPIPPIWLTPTSAQDSRSFLPPPAPRGGREPDVATVLCSDADTPVTVQVENAAGHVAETLVLRPGELAGLALPRDAGRLVLRDTGEAEPGPVRLGHYPLGRWALLVHALRYGTWTGAAPARQKALKRALRTLRRRLKQALWTSSAASLAGLPDYRRFRARHVGDFAEVPPPGAAPRLAFLSAAAGVTPDALAACARALDAQTDPNFRWILALPPGEAAEFAPSGARVTPVPAPDADPARGLAAALEAADDDEIVVPLDAAGTPTRDAVALLRATFARHPDCALAYTDEEYLYPDGALRDGAFKPAYNRHLLEAMDYMGALVGLRGARARALGLRPAFGAAARYDLLLRYLDGVPPAAIRHLPRVAYSSVRAGPGFADGPTARLAAAALAERLGVPVEVDPLRHHLIPRFKVPAPAPLVSIVIPTRDRAELLARTLETLVAVSAHHAFEIIIVDNGSHEEETFALFERARALWPATRILTDDGDFNFSRLCNAGIAAATGELVLLLNNDMEIVEPGWLGEMVALACRPGVGIVGAKLLYPDRSVQHAGFIVGLRSGAGSHWFAHAAADAPGYQDRLVVRQNLSAVTGACLLVRRDCLEAVGLLDEEAFAEECNDIDLCLRTRQAGWEVVFTPFARLIHHESASRGTDTEPGANPRRLAERERFAAKWATDTRTDPHLGPNFRRDNEYALRAPSPQGSRAPRTDAIE</sequence>
<dbReference type="Gene3D" id="3.90.550.10">
    <property type="entry name" value="Spore Coat Polysaccharide Biosynthesis Protein SpsA, Chain A"/>
    <property type="match status" value="2"/>
</dbReference>
<dbReference type="Proteomes" id="UP001151088">
    <property type="component" value="Unassembled WGS sequence"/>
</dbReference>
<dbReference type="SUPFAM" id="SSF53448">
    <property type="entry name" value="Nucleotide-diphospho-sugar transferases"/>
    <property type="match status" value="2"/>
</dbReference>
<protein>
    <submittedName>
        <fullName evidence="2">Glycosyltransferase family 2 protein</fullName>
    </submittedName>
</protein>
<feature type="compositionally biased region" description="Pro residues" evidence="1">
    <location>
        <begin position="1"/>
        <end position="10"/>
    </location>
</feature>
<dbReference type="PANTHER" id="PTHR43179">
    <property type="entry name" value="RHAMNOSYLTRANSFERASE WBBL"/>
    <property type="match status" value="1"/>
</dbReference>
<feature type="region of interest" description="Disordered" evidence="1">
    <location>
        <begin position="670"/>
        <end position="708"/>
    </location>
</feature>
<dbReference type="InterPro" id="IPR029044">
    <property type="entry name" value="Nucleotide-diphossugar_trans"/>
</dbReference>
<dbReference type="RefSeq" id="WP_258732600.1">
    <property type="nucleotide sequence ID" value="NZ_JANTHZ010000003.1"/>
</dbReference>
<accession>A0A9X2PDP2</accession>